<keyword evidence="4" id="KW-1185">Reference proteome</keyword>
<gene>
    <name evidence="3" type="ORF">GGQ55_002125</name>
</gene>
<dbReference type="PROSITE" id="PS50975">
    <property type="entry name" value="ATP_GRASP"/>
    <property type="match status" value="1"/>
</dbReference>
<organism evidence="3 4">
    <name type="scientific">Petropleomorpha daqingensis</name>
    <dbReference type="NCBI Taxonomy" id="2026353"/>
    <lineage>
        <taxon>Bacteria</taxon>
        <taxon>Bacillati</taxon>
        <taxon>Actinomycetota</taxon>
        <taxon>Actinomycetes</taxon>
        <taxon>Geodermatophilales</taxon>
        <taxon>Geodermatophilaceae</taxon>
        <taxon>Petropleomorpha</taxon>
    </lineage>
</organism>
<dbReference type="SUPFAM" id="SSF56059">
    <property type="entry name" value="Glutathione synthetase ATP-binding domain-like"/>
    <property type="match status" value="1"/>
</dbReference>
<dbReference type="RefSeq" id="WP_218859245.1">
    <property type="nucleotide sequence ID" value="NZ_JACBZT010000001.1"/>
</dbReference>
<proteinExistence type="predicted"/>
<dbReference type="GO" id="GO:0005524">
    <property type="term" value="F:ATP binding"/>
    <property type="evidence" value="ECO:0007669"/>
    <property type="project" value="UniProtKB-UniRule"/>
</dbReference>
<sequence>MTVVRPLPAPDAAGAPAVPGRGVGAVVLGGDYQGLGIVRSLGRRGVPVCVVDDERSIAAASRFTTHRLHVPELRSAESTLAALEEARRRFGLEGWVLFPTRDETVAVLAAHREELAAHFRVPTPSWQCIEQAWDKRRTYRTAEALGVPAPRTWYPVTEDDLREVDTAVPLVVKPAIKEHFFYATGVKGWCVGTREELVDAFRRGRAVVGTEGELLVQEMIPGGGAEQRSFCAFFKEGVPVASMTVLRRRQHPSDLGRSSTYVETVDAPELVEPSVRFLSAVGYYGLVELEYKVDPRDGVAKLLDVNARTWGYHTVGPAAGADFAALLFADQVGEEVVPVQARAGVRWVRLATDVPNAVRDVRRGRLKLGEYLSSLRGVDTEAVFSVRDPLPGLYELALLPYLALKRGL</sequence>
<reference evidence="3 4" key="1">
    <citation type="submission" date="2020-07" db="EMBL/GenBank/DDBJ databases">
        <title>Sequencing the genomes of 1000 actinobacteria strains.</title>
        <authorList>
            <person name="Klenk H.-P."/>
        </authorList>
    </citation>
    <scope>NUCLEOTIDE SEQUENCE [LARGE SCALE GENOMIC DNA]</scope>
    <source>
        <strain evidence="3 4">DSM 104001</strain>
    </source>
</reference>
<evidence type="ECO:0000313" key="3">
    <source>
        <dbReference type="EMBL" id="NYJ05847.1"/>
    </source>
</evidence>
<protein>
    <submittedName>
        <fullName evidence="3">Putative ATP-grasp superfamily ATP-dependent carboligase</fullName>
    </submittedName>
</protein>
<keyword evidence="1" id="KW-0547">Nucleotide-binding</keyword>
<dbReference type="GO" id="GO:0016874">
    <property type="term" value="F:ligase activity"/>
    <property type="evidence" value="ECO:0007669"/>
    <property type="project" value="UniProtKB-KW"/>
</dbReference>
<evidence type="ECO:0000259" key="2">
    <source>
        <dbReference type="PROSITE" id="PS50975"/>
    </source>
</evidence>
<keyword evidence="1" id="KW-0067">ATP-binding</keyword>
<name>A0A853CEL8_9ACTN</name>
<dbReference type="EMBL" id="JACBZT010000001">
    <property type="protein sequence ID" value="NYJ05847.1"/>
    <property type="molecule type" value="Genomic_DNA"/>
</dbReference>
<accession>A0A853CEL8</accession>
<evidence type="ECO:0000313" key="4">
    <source>
        <dbReference type="Proteomes" id="UP000541969"/>
    </source>
</evidence>
<dbReference type="Proteomes" id="UP000541969">
    <property type="component" value="Unassembled WGS sequence"/>
</dbReference>
<dbReference type="InterPro" id="IPR011761">
    <property type="entry name" value="ATP-grasp"/>
</dbReference>
<evidence type="ECO:0000256" key="1">
    <source>
        <dbReference type="PROSITE-ProRule" id="PRU00409"/>
    </source>
</evidence>
<feature type="domain" description="ATP-grasp" evidence="2">
    <location>
        <begin position="139"/>
        <end position="332"/>
    </location>
</feature>
<dbReference type="Gene3D" id="3.30.470.20">
    <property type="entry name" value="ATP-grasp fold, B domain"/>
    <property type="match status" value="1"/>
</dbReference>
<dbReference type="GO" id="GO:0046872">
    <property type="term" value="F:metal ion binding"/>
    <property type="evidence" value="ECO:0007669"/>
    <property type="project" value="InterPro"/>
</dbReference>
<comment type="caution">
    <text evidence="3">The sequence shown here is derived from an EMBL/GenBank/DDBJ whole genome shotgun (WGS) entry which is preliminary data.</text>
</comment>
<keyword evidence="3" id="KW-0436">Ligase</keyword>
<dbReference type="AlphaFoldDB" id="A0A853CEL8"/>